<keyword evidence="2" id="KW-1185">Reference proteome</keyword>
<evidence type="ECO:0000313" key="1">
    <source>
        <dbReference type="EMBL" id="MER9407964.1"/>
    </source>
</evidence>
<evidence type="ECO:0008006" key="3">
    <source>
        <dbReference type="Google" id="ProtNLM"/>
    </source>
</evidence>
<gene>
    <name evidence="1" type="ORF">NKI36_28550</name>
</gene>
<organism evidence="1 2">
    <name type="scientific">Mesorhizobium caraganae</name>
    <dbReference type="NCBI Taxonomy" id="483206"/>
    <lineage>
        <taxon>Bacteria</taxon>
        <taxon>Pseudomonadati</taxon>
        <taxon>Pseudomonadota</taxon>
        <taxon>Alphaproteobacteria</taxon>
        <taxon>Hyphomicrobiales</taxon>
        <taxon>Phyllobacteriaceae</taxon>
        <taxon>Mesorhizobium</taxon>
    </lineage>
</organism>
<evidence type="ECO:0000313" key="2">
    <source>
        <dbReference type="Proteomes" id="UP001433071"/>
    </source>
</evidence>
<accession>A0ABV1Z7N0</accession>
<name>A0ABV1Z7N0_9HYPH</name>
<reference evidence="1 2" key="1">
    <citation type="journal article" date="2024" name="Proc. Natl. Acad. Sci. U.S.A.">
        <title>The evolutionary genomics of adaptation to stress in wild rhizobium bacteria.</title>
        <authorList>
            <person name="Kehlet-Delgado H."/>
            <person name="Montoya A.P."/>
            <person name="Jensen K.T."/>
            <person name="Wendlandt C.E."/>
            <person name="Dexheimer C."/>
            <person name="Roberts M."/>
            <person name="Torres Martinez L."/>
            <person name="Friesen M.L."/>
            <person name="Griffitts J.S."/>
            <person name="Porter S.S."/>
        </authorList>
    </citation>
    <scope>NUCLEOTIDE SEQUENCE [LARGE SCALE GENOMIC DNA]</scope>
    <source>
        <strain evidence="1 2">M0641</strain>
    </source>
</reference>
<sequence>MSNSDQLKELKTAARNIARARRIKHIGALEVIAQALGYPHWNALTNAERKGWRPPEGDRAIARALVLAENPLISIDTDPWSVLGPDKFEGELQGHSYRVSTQSDDVRMWGRGWEVTLPEAPLAPARFRVTDHSLKANPIDHTNFRHAALEIASGWRKLVHARIASDWPRRSTVPDSAGRAEHPLGHEVSDIWFCLHCDQSSTGVEVAANLFHCPRCLASPLEIHASPWWQADVTK</sequence>
<protein>
    <recommendedName>
        <fullName evidence="3">XRE family transcriptional regulator</fullName>
    </recommendedName>
</protein>
<comment type="caution">
    <text evidence="1">The sequence shown here is derived from an EMBL/GenBank/DDBJ whole genome shotgun (WGS) entry which is preliminary data.</text>
</comment>
<proteinExistence type="predicted"/>
<dbReference type="RefSeq" id="WP_352561942.1">
    <property type="nucleotide sequence ID" value="NZ_JAMYQB010000032.1"/>
</dbReference>
<dbReference type="Proteomes" id="UP001433071">
    <property type="component" value="Unassembled WGS sequence"/>
</dbReference>
<dbReference type="EMBL" id="JAMYQB010000032">
    <property type="protein sequence ID" value="MER9407964.1"/>
    <property type="molecule type" value="Genomic_DNA"/>
</dbReference>